<sequence>SPTTRRPPQMAVTCRSTALLRASLLLCVVALTVPTVSGLTFYVPREKPTHEQDYANMELEKAVKEMLAKMDSVEVDNIKSFCEISSDKLPIPAHQKSLIVMCQTLGYKPLIAHPKPKRSLEQLLRANHWLRPTRH</sequence>
<name>A0AAN5I2R7_9BILA</name>
<keyword evidence="3" id="KW-1185">Reference proteome</keyword>
<keyword evidence="1" id="KW-0732">Signal</keyword>
<protein>
    <submittedName>
        <fullName evidence="2">Uncharacterized protein</fullName>
    </submittedName>
</protein>
<gene>
    <name evidence="2" type="ORF">PMAYCL1PPCAC_19993</name>
</gene>
<comment type="caution">
    <text evidence="2">The sequence shown here is derived from an EMBL/GenBank/DDBJ whole genome shotgun (WGS) entry which is preliminary data.</text>
</comment>
<dbReference type="Proteomes" id="UP001328107">
    <property type="component" value="Unassembled WGS sequence"/>
</dbReference>
<reference evidence="3" key="1">
    <citation type="submission" date="2022-10" db="EMBL/GenBank/DDBJ databases">
        <title>Genome assembly of Pristionchus species.</title>
        <authorList>
            <person name="Yoshida K."/>
            <person name="Sommer R.J."/>
        </authorList>
    </citation>
    <scope>NUCLEOTIDE SEQUENCE [LARGE SCALE GENOMIC DNA]</scope>
    <source>
        <strain evidence="3">RS5460</strain>
    </source>
</reference>
<dbReference type="EMBL" id="BTRK01000004">
    <property type="protein sequence ID" value="GMR49798.1"/>
    <property type="molecule type" value="Genomic_DNA"/>
</dbReference>
<evidence type="ECO:0000256" key="1">
    <source>
        <dbReference type="SAM" id="SignalP"/>
    </source>
</evidence>
<proteinExistence type="predicted"/>
<feature type="chain" id="PRO_5042927682" evidence="1">
    <location>
        <begin position="39"/>
        <end position="135"/>
    </location>
</feature>
<evidence type="ECO:0000313" key="3">
    <source>
        <dbReference type="Proteomes" id="UP001328107"/>
    </source>
</evidence>
<evidence type="ECO:0000313" key="2">
    <source>
        <dbReference type="EMBL" id="GMR49798.1"/>
    </source>
</evidence>
<feature type="non-terminal residue" evidence="2">
    <location>
        <position position="1"/>
    </location>
</feature>
<feature type="signal peptide" evidence="1">
    <location>
        <begin position="1"/>
        <end position="38"/>
    </location>
</feature>
<dbReference type="AlphaFoldDB" id="A0AAN5I2R7"/>
<organism evidence="2 3">
    <name type="scientific">Pristionchus mayeri</name>
    <dbReference type="NCBI Taxonomy" id="1317129"/>
    <lineage>
        <taxon>Eukaryota</taxon>
        <taxon>Metazoa</taxon>
        <taxon>Ecdysozoa</taxon>
        <taxon>Nematoda</taxon>
        <taxon>Chromadorea</taxon>
        <taxon>Rhabditida</taxon>
        <taxon>Rhabditina</taxon>
        <taxon>Diplogasteromorpha</taxon>
        <taxon>Diplogasteroidea</taxon>
        <taxon>Neodiplogasteridae</taxon>
        <taxon>Pristionchus</taxon>
    </lineage>
</organism>
<accession>A0AAN5I2R7</accession>